<dbReference type="InterPro" id="IPR038967">
    <property type="entry name" value="Dsc4-like"/>
</dbReference>
<evidence type="ECO:0000256" key="1">
    <source>
        <dbReference type="SAM" id="MobiDB-lite"/>
    </source>
</evidence>
<dbReference type="InterPro" id="IPR013715">
    <property type="entry name" value="DUF1746"/>
</dbReference>
<dbReference type="GO" id="GO:0005783">
    <property type="term" value="C:endoplasmic reticulum"/>
    <property type="evidence" value="ECO:0007669"/>
    <property type="project" value="TreeGrafter"/>
</dbReference>
<keyword evidence="2" id="KW-0812">Transmembrane</keyword>
<organism evidence="4 5">
    <name type="scientific">Myriangium duriaei CBS 260.36</name>
    <dbReference type="NCBI Taxonomy" id="1168546"/>
    <lineage>
        <taxon>Eukaryota</taxon>
        <taxon>Fungi</taxon>
        <taxon>Dikarya</taxon>
        <taxon>Ascomycota</taxon>
        <taxon>Pezizomycotina</taxon>
        <taxon>Dothideomycetes</taxon>
        <taxon>Dothideomycetidae</taxon>
        <taxon>Myriangiales</taxon>
        <taxon>Myriangiaceae</taxon>
        <taxon>Myriangium</taxon>
    </lineage>
</organism>
<feature type="region of interest" description="Disordered" evidence="1">
    <location>
        <begin position="122"/>
        <end position="177"/>
    </location>
</feature>
<comment type="caution">
    <text evidence="4">The sequence shown here is derived from an EMBL/GenBank/DDBJ whole genome shotgun (WGS) entry which is preliminary data.</text>
</comment>
<keyword evidence="2" id="KW-0472">Membrane</keyword>
<feature type="compositionally biased region" description="Basic and acidic residues" evidence="1">
    <location>
        <begin position="122"/>
        <end position="137"/>
    </location>
</feature>
<feature type="domain" description="DUF1746" evidence="3">
    <location>
        <begin position="2"/>
        <end position="83"/>
    </location>
</feature>
<dbReference type="PANTHER" id="PTHR39405:SF1">
    <property type="entry name" value="DSC E3 UBIQUITIN LIGASE COMPLEX SUBUNIT 4"/>
    <property type="match status" value="1"/>
</dbReference>
<proteinExistence type="predicted"/>
<dbReference type="OrthoDB" id="5428737at2759"/>
<feature type="transmembrane region" description="Helical" evidence="2">
    <location>
        <begin position="70"/>
        <end position="90"/>
    </location>
</feature>
<accession>A0A9P4J5E6</accession>
<evidence type="ECO:0000256" key="2">
    <source>
        <dbReference type="SAM" id="Phobius"/>
    </source>
</evidence>
<protein>
    <recommendedName>
        <fullName evidence="3">DUF1746 domain-containing protein</fullName>
    </recommendedName>
</protein>
<evidence type="ECO:0000313" key="5">
    <source>
        <dbReference type="Proteomes" id="UP000799439"/>
    </source>
</evidence>
<reference evidence="4" key="1">
    <citation type="journal article" date="2020" name="Stud. Mycol.">
        <title>101 Dothideomycetes genomes: a test case for predicting lifestyles and emergence of pathogens.</title>
        <authorList>
            <person name="Haridas S."/>
            <person name="Albert R."/>
            <person name="Binder M."/>
            <person name="Bloem J."/>
            <person name="Labutti K."/>
            <person name="Salamov A."/>
            <person name="Andreopoulos B."/>
            <person name="Baker S."/>
            <person name="Barry K."/>
            <person name="Bills G."/>
            <person name="Bluhm B."/>
            <person name="Cannon C."/>
            <person name="Castanera R."/>
            <person name="Culley D."/>
            <person name="Daum C."/>
            <person name="Ezra D."/>
            <person name="Gonzalez J."/>
            <person name="Henrissat B."/>
            <person name="Kuo A."/>
            <person name="Liang C."/>
            <person name="Lipzen A."/>
            <person name="Lutzoni F."/>
            <person name="Magnuson J."/>
            <person name="Mondo S."/>
            <person name="Nolan M."/>
            <person name="Ohm R."/>
            <person name="Pangilinan J."/>
            <person name="Park H.-J."/>
            <person name="Ramirez L."/>
            <person name="Alfaro M."/>
            <person name="Sun H."/>
            <person name="Tritt A."/>
            <person name="Yoshinaga Y."/>
            <person name="Zwiers L.-H."/>
            <person name="Turgeon B."/>
            <person name="Goodwin S."/>
            <person name="Spatafora J."/>
            <person name="Crous P."/>
            <person name="Grigoriev I."/>
        </authorList>
    </citation>
    <scope>NUCLEOTIDE SEQUENCE</scope>
    <source>
        <strain evidence="4">CBS 260.36</strain>
    </source>
</reference>
<keyword evidence="2" id="KW-1133">Transmembrane helix</keyword>
<dbReference type="GO" id="GO:0044695">
    <property type="term" value="C:Dsc E3 ubiquitin ligase complex"/>
    <property type="evidence" value="ECO:0007669"/>
    <property type="project" value="InterPro"/>
</dbReference>
<keyword evidence="5" id="KW-1185">Reference proteome</keyword>
<dbReference type="Pfam" id="PF08508">
    <property type="entry name" value="DUF1746"/>
    <property type="match status" value="1"/>
</dbReference>
<evidence type="ECO:0000259" key="3">
    <source>
        <dbReference type="Pfam" id="PF08508"/>
    </source>
</evidence>
<dbReference type="Proteomes" id="UP000799439">
    <property type="component" value="Unassembled WGS sequence"/>
</dbReference>
<dbReference type="PANTHER" id="PTHR39405">
    <property type="entry name" value="DSC E3 UBIQUITIN LIGASE COMPLEX SUBUNIT 4"/>
    <property type="match status" value="1"/>
</dbReference>
<dbReference type="EMBL" id="ML996083">
    <property type="protein sequence ID" value="KAF2155124.1"/>
    <property type="molecule type" value="Genomic_DNA"/>
</dbReference>
<feature type="transmembrane region" description="Helical" evidence="2">
    <location>
        <begin position="20"/>
        <end position="42"/>
    </location>
</feature>
<evidence type="ECO:0000313" key="4">
    <source>
        <dbReference type="EMBL" id="KAF2155124.1"/>
    </source>
</evidence>
<dbReference type="AlphaFoldDB" id="A0A9P4J5E6"/>
<gene>
    <name evidence="4" type="ORF">K461DRAFT_276311</name>
</gene>
<sequence length="280" mass="29147">MTPKPLNVPEPPIQNPSRPIFLVLFGNLACALIHAFSAAPAAGEATRGYLHGGLAMDFIGQKGPTSRVHLVLLDLLIMTLQIFCLGAVAIRNKAKKGAEEQASTQTPSAPAPDMEQTLNHEERGQLASEHRTEDIELRNLNPARGEANAAADGDDETEHTGLLSGEQPAGDNESDDRLRALDTGSAQSSADMHILDAFNSGQAVVASLSLPRVVREQIALAALAEYAAARAGDATSSGISPDAGGAGNGRAGTMGAAFASNGSRLGFRMRFGDRIFGVGV</sequence>
<name>A0A9P4J5E6_9PEZI</name>
<dbReference type="GO" id="GO:0032933">
    <property type="term" value="P:SREBP signaling pathway"/>
    <property type="evidence" value="ECO:0007669"/>
    <property type="project" value="InterPro"/>
</dbReference>